<reference evidence="2 3" key="1">
    <citation type="journal article" date="2020" name="Nat. Food">
        <title>A phased Vanilla planifolia genome enables genetic improvement of flavour and production.</title>
        <authorList>
            <person name="Hasing T."/>
            <person name="Tang H."/>
            <person name="Brym M."/>
            <person name="Khazi F."/>
            <person name="Huang T."/>
            <person name="Chambers A.H."/>
        </authorList>
    </citation>
    <scope>NUCLEOTIDE SEQUENCE [LARGE SCALE GENOMIC DNA]</scope>
    <source>
        <tissue evidence="2">Leaf</tissue>
    </source>
</reference>
<dbReference type="Proteomes" id="UP000639772">
    <property type="component" value="Unassembled WGS sequence"/>
</dbReference>
<dbReference type="EMBL" id="JADCNM010000002">
    <property type="protein sequence ID" value="KAG0494733.1"/>
    <property type="molecule type" value="Genomic_DNA"/>
</dbReference>
<protein>
    <submittedName>
        <fullName evidence="2">Uncharacterized protein</fullName>
    </submittedName>
</protein>
<sequence length="168" mass="18606">MSTKSSNATSNKGNDTKKIAGCMTAIFQLFDHKQLPGRRQLTEKTTRRMKPRLFPGHASISCRQEAECNEFYSLEKNLGTTMQESPRSSMASSRISSSSTTASSPRKSPQEKQKHTGQKLLSGSSQKSSSIPSNSDVNKSLGFKGSPYRDVQRERAKDRLRRKSVATS</sequence>
<feature type="compositionally biased region" description="Basic residues" evidence="1">
    <location>
        <begin position="158"/>
        <end position="168"/>
    </location>
</feature>
<accession>A0A835RZD8</accession>
<organism evidence="2 3">
    <name type="scientific">Vanilla planifolia</name>
    <name type="common">Vanilla</name>
    <dbReference type="NCBI Taxonomy" id="51239"/>
    <lineage>
        <taxon>Eukaryota</taxon>
        <taxon>Viridiplantae</taxon>
        <taxon>Streptophyta</taxon>
        <taxon>Embryophyta</taxon>
        <taxon>Tracheophyta</taxon>
        <taxon>Spermatophyta</taxon>
        <taxon>Magnoliopsida</taxon>
        <taxon>Liliopsida</taxon>
        <taxon>Asparagales</taxon>
        <taxon>Orchidaceae</taxon>
        <taxon>Vanilloideae</taxon>
        <taxon>Vanilleae</taxon>
        <taxon>Vanilla</taxon>
    </lineage>
</organism>
<feature type="compositionally biased region" description="Low complexity" evidence="1">
    <location>
        <begin position="85"/>
        <end position="107"/>
    </location>
</feature>
<evidence type="ECO:0000256" key="1">
    <source>
        <dbReference type="SAM" id="MobiDB-lite"/>
    </source>
</evidence>
<evidence type="ECO:0000313" key="2">
    <source>
        <dbReference type="EMBL" id="KAG0494733.1"/>
    </source>
</evidence>
<proteinExistence type="predicted"/>
<feature type="region of interest" description="Disordered" evidence="1">
    <location>
        <begin position="79"/>
        <end position="168"/>
    </location>
</feature>
<feature type="compositionally biased region" description="Low complexity" evidence="1">
    <location>
        <begin position="118"/>
        <end position="130"/>
    </location>
</feature>
<comment type="caution">
    <text evidence="2">The sequence shown here is derived from an EMBL/GenBank/DDBJ whole genome shotgun (WGS) entry which is preliminary data.</text>
</comment>
<gene>
    <name evidence="2" type="ORF">HPP92_005727</name>
</gene>
<dbReference type="AlphaFoldDB" id="A0A835RZD8"/>
<evidence type="ECO:0000313" key="3">
    <source>
        <dbReference type="Proteomes" id="UP000639772"/>
    </source>
</evidence>
<name>A0A835RZD8_VANPL</name>